<dbReference type="Proteomes" id="UP000887574">
    <property type="component" value="Unplaced"/>
</dbReference>
<protein>
    <submittedName>
        <fullName evidence="3">Uncharacterized protein</fullName>
    </submittedName>
</protein>
<sequence length="236" mass="25272">MLLPTNKNQSDEDTAMFYVQRNAPEWFADDVVENSLNQLKQSDLDMIRVLEDLIDVLTAKGVFKIMTCRRCTGQAAEPRYRAQALSSLNNLIDEDEQGGFCQSPRATPSAAPPPPVPLAQQPPAQRPASLTVARSRCPCSSAVSCMSLLSGASRNCRANASLIHATNSTPSPWAGCSASPRKWVNKSKLPRSSPTAPAAQCSRTVAFNGTLADSEAHVAQAPHQLGAGNARERLGS</sequence>
<keyword evidence="2" id="KW-1185">Reference proteome</keyword>
<evidence type="ECO:0000313" key="3">
    <source>
        <dbReference type="WBParaSite" id="jg22923"/>
    </source>
</evidence>
<accession>A0A915DTZ5</accession>
<dbReference type="AlphaFoldDB" id="A0A915DTZ5"/>
<feature type="region of interest" description="Disordered" evidence="1">
    <location>
        <begin position="97"/>
        <end position="127"/>
    </location>
</feature>
<evidence type="ECO:0000313" key="2">
    <source>
        <dbReference type="Proteomes" id="UP000887574"/>
    </source>
</evidence>
<dbReference type="WBParaSite" id="jg22923">
    <property type="protein sequence ID" value="jg22923"/>
    <property type="gene ID" value="jg22923"/>
</dbReference>
<evidence type="ECO:0000256" key="1">
    <source>
        <dbReference type="SAM" id="MobiDB-lite"/>
    </source>
</evidence>
<reference evidence="3" key="1">
    <citation type="submission" date="2022-11" db="UniProtKB">
        <authorList>
            <consortium name="WormBaseParasite"/>
        </authorList>
    </citation>
    <scope>IDENTIFICATION</scope>
</reference>
<proteinExistence type="predicted"/>
<name>A0A915DTZ5_9BILA</name>
<feature type="compositionally biased region" description="Low complexity" evidence="1">
    <location>
        <begin position="118"/>
        <end position="127"/>
    </location>
</feature>
<organism evidence="2 3">
    <name type="scientific">Ditylenchus dipsaci</name>
    <dbReference type="NCBI Taxonomy" id="166011"/>
    <lineage>
        <taxon>Eukaryota</taxon>
        <taxon>Metazoa</taxon>
        <taxon>Ecdysozoa</taxon>
        <taxon>Nematoda</taxon>
        <taxon>Chromadorea</taxon>
        <taxon>Rhabditida</taxon>
        <taxon>Tylenchina</taxon>
        <taxon>Tylenchomorpha</taxon>
        <taxon>Sphaerularioidea</taxon>
        <taxon>Anguinidae</taxon>
        <taxon>Anguininae</taxon>
        <taxon>Ditylenchus</taxon>
    </lineage>
</organism>